<accession>A0A1I4Y3F2</accession>
<evidence type="ECO:0000313" key="1">
    <source>
        <dbReference type="EMBL" id="SFN32183.1"/>
    </source>
</evidence>
<dbReference type="AlphaFoldDB" id="A0A1I4Y3F2"/>
<sequence>MNKLMIDGQQSVEKNSKLLLLVDMDKVDKIVLGMKGVGKYDEYETAEVKMENHREFKRFDKNDNFLLYFLMDFFANMHNPTRYKLFIVPESKAVELAKEIQIIINNPYKEGGLLLKKYELQSEQLQKQLLSEQEKLQTPMKSSGRKI</sequence>
<gene>
    <name evidence="1" type="ORF">SAMN05444143_11078</name>
</gene>
<proteinExistence type="predicted"/>
<reference evidence="2" key="1">
    <citation type="submission" date="2016-10" db="EMBL/GenBank/DDBJ databases">
        <authorList>
            <person name="Varghese N."/>
            <person name="Submissions S."/>
        </authorList>
    </citation>
    <scope>NUCLEOTIDE SEQUENCE [LARGE SCALE GENOMIC DNA]</scope>
    <source>
        <strain evidence="2">DSM 4002</strain>
    </source>
</reference>
<evidence type="ECO:0000313" key="2">
    <source>
        <dbReference type="Proteomes" id="UP000182961"/>
    </source>
</evidence>
<dbReference type="Proteomes" id="UP000182961">
    <property type="component" value="Unassembled WGS sequence"/>
</dbReference>
<name>A0A1I4Y3F2_9FLAO</name>
<dbReference type="RefSeq" id="WP_024981682.1">
    <property type="nucleotide sequence ID" value="NZ_CBCRUM010000018.1"/>
</dbReference>
<dbReference type="EMBL" id="FOUT01000010">
    <property type="protein sequence ID" value="SFN32183.1"/>
    <property type="molecule type" value="Genomic_DNA"/>
</dbReference>
<protein>
    <submittedName>
        <fullName evidence="1">Uncharacterized protein</fullName>
    </submittedName>
</protein>
<keyword evidence="2" id="KW-1185">Reference proteome</keyword>
<organism evidence="1 2">
    <name type="scientific">Flavobacterium succinicans</name>
    <dbReference type="NCBI Taxonomy" id="29536"/>
    <lineage>
        <taxon>Bacteria</taxon>
        <taxon>Pseudomonadati</taxon>
        <taxon>Bacteroidota</taxon>
        <taxon>Flavobacteriia</taxon>
        <taxon>Flavobacteriales</taxon>
        <taxon>Flavobacteriaceae</taxon>
        <taxon>Flavobacterium</taxon>
    </lineage>
</organism>